<dbReference type="GO" id="GO:0022857">
    <property type="term" value="F:transmembrane transporter activity"/>
    <property type="evidence" value="ECO:0007669"/>
    <property type="project" value="InterPro"/>
</dbReference>
<feature type="transmembrane region" description="Helical" evidence="5">
    <location>
        <begin position="12"/>
        <end position="34"/>
    </location>
</feature>
<dbReference type="InterPro" id="IPR020846">
    <property type="entry name" value="MFS_dom"/>
</dbReference>
<evidence type="ECO:0000259" key="6">
    <source>
        <dbReference type="PROSITE" id="PS50850"/>
    </source>
</evidence>
<evidence type="ECO:0000313" key="7">
    <source>
        <dbReference type="EMBL" id="RZF39141.1"/>
    </source>
</evidence>
<dbReference type="SUPFAM" id="SSF103473">
    <property type="entry name" value="MFS general substrate transporter"/>
    <property type="match status" value="1"/>
</dbReference>
<dbReference type="InterPro" id="IPR005828">
    <property type="entry name" value="MFS_sugar_transport-like"/>
</dbReference>
<accession>A0A482X1S0</accession>
<feature type="transmembrane region" description="Helical" evidence="5">
    <location>
        <begin position="311"/>
        <end position="330"/>
    </location>
</feature>
<dbReference type="SMR" id="A0A482X1S0"/>
<dbReference type="GO" id="GO:0016020">
    <property type="term" value="C:membrane"/>
    <property type="evidence" value="ECO:0007669"/>
    <property type="project" value="UniProtKB-SubCell"/>
</dbReference>
<keyword evidence="3 5" id="KW-1133">Transmembrane helix</keyword>
<dbReference type="Gene3D" id="1.20.1250.20">
    <property type="entry name" value="MFS general substrate transporter like domains"/>
    <property type="match status" value="1"/>
</dbReference>
<name>A0A482X1S0_LAOST</name>
<dbReference type="STRING" id="195883.A0A482X1S0"/>
<dbReference type="InParanoid" id="A0A482X1S0"/>
<feature type="transmembrane region" description="Helical" evidence="5">
    <location>
        <begin position="342"/>
        <end position="362"/>
    </location>
</feature>
<feature type="transmembrane region" description="Helical" evidence="5">
    <location>
        <begin position="97"/>
        <end position="115"/>
    </location>
</feature>
<dbReference type="PANTHER" id="PTHR24064">
    <property type="entry name" value="SOLUTE CARRIER FAMILY 22 MEMBER"/>
    <property type="match status" value="1"/>
</dbReference>
<feature type="transmembrane region" description="Helical" evidence="5">
    <location>
        <begin position="40"/>
        <end position="57"/>
    </location>
</feature>
<evidence type="ECO:0000256" key="5">
    <source>
        <dbReference type="SAM" id="Phobius"/>
    </source>
</evidence>
<evidence type="ECO:0000256" key="1">
    <source>
        <dbReference type="ARBA" id="ARBA00004141"/>
    </source>
</evidence>
<keyword evidence="2 5" id="KW-0812">Transmembrane</keyword>
<evidence type="ECO:0000256" key="2">
    <source>
        <dbReference type="ARBA" id="ARBA00022692"/>
    </source>
</evidence>
<protein>
    <recommendedName>
        <fullName evidence="6">Major facilitator superfamily (MFS) profile domain-containing protein</fullName>
    </recommendedName>
</protein>
<feature type="transmembrane region" description="Helical" evidence="5">
    <location>
        <begin position="195"/>
        <end position="212"/>
    </location>
</feature>
<evidence type="ECO:0000256" key="4">
    <source>
        <dbReference type="ARBA" id="ARBA00023136"/>
    </source>
</evidence>
<dbReference type="PROSITE" id="PS50850">
    <property type="entry name" value="MFS"/>
    <property type="match status" value="1"/>
</dbReference>
<feature type="transmembrane region" description="Helical" evidence="5">
    <location>
        <begin position="69"/>
        <end position="91"/>
    </location>
</feature>
<dbReference type="Pfam" id="PF00083">
    <property type="entry name" value="Sugar_tr"/>
    <property type="match status" value="1"/>
</dbReference>
<evidence type="ECO:0000256" key="3">
    <source>
        <dbReference type="ARBA" id="ARBA00022989"/>
    </source>
</evidence>
<evidence type="ECO:0000313" key="8">
    <source>
        <dbReference type="Proteomes" id="UP000291343"/>
    </source>
</evidence>
<gene>
    <name evidence="7" type="ORF">LSTR_LSTR005769</name>
</gene>
<sequence>MISDKYGRKLSFAIATLLYMTAGPLAAVVPSFIIFNIARFTIGIAGSGVYETSYTILTEIAVKRFRTLFGCVFNISYPLGYILLPLAAVISKDWRQLQLYISLPLLILMIHFWLLPESPRWLLSRGRKGDAWKILEKAGGIDRDGIDRQENTAVMERASVNSQEEPEGKSAIHRLLTSLKKVFSLYGTPEIRRRILVCYVAWFSAAMSYYAIALNADNFTANKYIYCALNGAVEAPGYVLSFICLSNFGRKPVSSLLFLISGSSLLLILLIPHHFGMGILLMALLGRFCISAVFAVIILQTSELFPTINRNSAIGTSLTVCQLGAVAAPYVVDFMGGKEYWFLPSTLCGILSILTAILVASLPETKDKPLANTVEDIENQSEKVSFLSFFKLICFCR</sequence>
<comment type="caution">
    <text evidence="7">The sequence shown here is derived from an EMBL/GenBank/DDBJ whole genome shotgun (WGS) entry which is preliminary data.</text>
</comment>
<feature type="transmembrane region" description="Helical" evidence="5">
    <location>
        <begin position="224"/>
        <end position="245"/>
    </location>
</feature>
<feature type="transmembrane region" description="Helical" evidence="5">
    <location>
        <begin position="277"/>
        <end position="299"/>
    </location>
</feature>
<proteinExistence type="predicted"/>
<reference evidence="7 8" key="1">
    <citation type="journal article" date="2017" name="Gigascience">
        <title>Genome sequence of the small brown planthopper, Laodelphax striatellus.</title>
        <authorList>
            <person name="Zhu J."/>
            <person name="Jiang F."/>
            <person name="Wang X."/>
            <person name="Yang P."/>
            <person name="Bao Y."/>
            <person name="Zhao W."/>
            <person name="Wang W."/>
            <person name="Lu H."/>
            <person name="Wang Q."/>
            <person name="Cui N."/>
            <person name="Li J."/>
            <person name="Chen X."/>
            <person name="Luo L."/>
            <person name="Yu J."/>
            <person name="Kang L."/>
            <person name="Cui F."/>
        </authorList>
    </citation>
    <scope>NUCLEOTIDE SEQUENCE [LARGE SCALE GENOMIC DNA]</scope>
    <source>
        <strain evidence="7">Lst14</strain>
    </source>
</reference>
<dbReference type="EMBL" id="QKKF02020490">
    <property type="protein sequence ID" value="RZF39141.1"/>
    <property type="molecule type" value="Genomic_DNA"/>
</dbReference>
<comment type="subcellular location">
    <subcellularLocation>
        <location evidence="1">Membrane</location>
        <topology evidence="1">Multi-pass membrane protein</topology>
    </subcellularLocation>
</comment>
<feature type="domain" description="Major facilitator superfamily (MFS) profile" evidence="6">
    <location>
        <begin position="1"/>
        <end position="364"/>
    </location>
</feature>
<keyword evidence="8" id="KW-1185">Reference proteome</keyword>
<dbReference type="InterPro" id="IPR036259">
    <property type="entry name" value="MFS_trans_sf"/>
</dbReference>
<organism evidence="7 8">
    <name type="scientific">Laodelphax striatellus</name>
    <name type="common">Small brown planthopper</name>
    <name type="synonym">Delphax striatella</name>
    <dbReference type="NCBI Taxonomy" id="195883"/>
    <lineage>
        <taxon>Eukaryota</taxon>
        <taxon>Metazoa</taxon>
        <taxon>Ecdysozoa</taxon>
        <taxon>Arthropoda</taxon>
        <taxon>Hexapoda</taxon>
        <taxon>Insecta</taxon>
        <taxon>Pterygota</taxon>
        <taxon>Neoptera</taxon>
        <taxon>Paraneoptera</taxon>
        <taxon>Hemiptera</taxon>
        <taxon>Auchenorrhyncha</taxon>
        <taxon>Fulgoroidea</taxon>
        <taxon>Delphacidae</taxon>
        <taxon>Criomorphinae</taxon>
        <taxon>Laodelphax</taxon>
    </lineage>
</organism>
<dbReference type="Proteomes" id="UP000291343">
    <property type="component" value="Unassembled WGS sequence"/>
</dbReference>
<keyword evidence="4 5" id="KW-0472">Membrane</keyword>
<dbReference type="OrthoDB" id="2544694at2759"/>
<dbReference type="AlphaFoldDB" id="A0A482X1S0"/>
<feature type="transmembrane region" description="Helical" evidence="5">
    <location>
        <begin position="252"/>
        <end position="271"/>
    </location>
</feature>